<dbReference type="OrthoDB" id="7062456at2"/>
<evidence type="ECO:0000313" key="2">
    <source>
        <dbReference type="EMBL" id="KFD22708.1"/>
    </source>
</evidence>
<dbReference type="AlphaFoldDB" id="A0A085JQG2"/>
<dbReference type="EMBL" id="JMPR01000004">
    <property type="protein sequence ID" value="KFD22708.1"/>
    <property type="molecule type" value="Genomic_DNA"/>
</dbReference>
<keyword evidence="3" id="KW-1185">Reference proteome</keyword>
<keyword evidence="1" id="KW-1133">Transmembrane helix</keyword>
<dbReference type="Proteomes" id="UP000028602">
    <property type="component" value="Unassembled WGS sequence"/>
</dbReference>
<accession>A0A085JQG2</accession>
<protein>
    <submittedName>
        <fullName evidence="2">Membrane protein</fullName>
    </submittedName>
</protein>
<dbReference type="Pfam" id="PF06196">
    <property type="entry name" value="DUF997"/>
    <property type="match status" value="1"/>
</dbReference>
<comment type="caution">
    <text evidence="2">The sequence shown here is derived from an EMBL/GenBank/DDBJ whole genome shotgun (WGS) entry which is preliminary data.</text>
</comment>
<evidence type="ECO:0000313" key="3">
    <source>
        <dbReference type="Proteomes" id="UP000028602"/>
    </source>
</evidence>
<gene>
    <name evidence="2" type="ORF">GTPT_0287</name>
</gene>
<dbReference type="InterPro" id="IPR010398">
    <property type="entry name" value="DUF997"/>
</dbReference>
<dbReference type="PANTHER" id="PTHR39174">
    <property type="entry name" value="INNER MEMBRANE PROTEIN-RELATED"/>
    <property type="match status" value="1"/>
</dbReference>
<keyword evidence="1" id="KW-0472">Membrane</keyword>
<feature type="transmembrane region" description="Helical" evidence="1">
    <location>
        <begin position="51"/>
        <end position="69"/>
    </location>
</feature>
<sequence length="80" mass="9358">MDSRFKQAHKEARWSLLLAISWLIVWSVSAWTGGTTPGIFGFPRWFELSCLFAPLFFLFLCALMIRFIFRDIPLEDQGEQ</sequence>
<evidence type="ECO:0000256" key="1">
    <source>
        <dbReference type="SAM" id="Phobius"/>
    </source>
</evidence>
<name>A0A085JQG2_9GAMM</name>
<organism evidence="2 3">
    <name type="scientific">Tatumella ptyseos ATCC 33301</name>
    <dbReference type="NCBI Taxonomy" id="1005995"/>
    <lineage>
        <taxon>Bacteria</taxon>
        <taxon>Pseudomonadati</taxon>
        <taxon>Pseudomonadota</taxon>
        <taxon>Gammaproteobacteria</taxon>
        <taxon>Enterobacterales</taxon>
        <taxon>Erwiniaceae</taxon>
        <taxon>Tatumella</taxon>
    </lineage>
</organism>
<dbReference type="PANTHER" id="PTHR39174:SF1">
    <property type="entry name" value="INNER MEMBRANE PROTEIN"/>
    <property type="match status" value="1"/>
</dbReference>
<reference evidence="2 3" key="1">
    <citation type="submission" date="2014-05" db="EMBL/GenBank/DDBJ databases">
        <title>ATOL: Assembling a taxonomically balanced genome-scale reconstruction of the evolutionary history of the Enterobacteriaceae.</title>
        <authorList>
            <person name="Plunkett G.III."/>
            <person name="Neeno-Eckwall E.C."/>
            <person name="Glasner J.D."/>
            <person name="Perna N.T."/>
        </authorList>
    </citation>
    <scope>NUCLEOTIDE SEQUENCE [LARGE SCALE GENOMIC DNA]</scope>
    <source>
        <strain evidence="2 3">ATCC 33301</strain>
    </source>
</reference>
<dbReference type="eggNOG" id="COG3924">
    <property type="taxonomic scope" value="Bacteria"/>
</dbReference>
<proteinExistence type="predicted"/>
<dbReference type="RefSeq" id="WP_025903788.1">
    <property type="nucleotide sequence ID" value="NZ_ATMJ01000025.1"/>
</dbReference>
<feature type="transmembrane region" description="Helical" evidence="1">
    <location>
        <begin position="12"/>
        <end position="31"/>
    </location>
</feature>
<keyword evidence="1" id="KW-0812">Transmembrane</keyword>
<dbReference type="NCBIfam" id="NF007918">
    <property type="entry name" value="PRK10633.1"/>
    <property type="match status" value="1"/>
</dbReference>